<dbReference type="SUPFAM" id="SSF46785">
    <property type="entry name" value="Winged helix' DNA-binding domain"/>
    <property type="match status" value="1"/>
</dbReference>
<dbReference type="InterPro" id="IPR036390">
    <property type="entry name" value="WH_DNA-bd_sf"/>
</dbReference>
<name>A0A4D6HLB6_9EURY</name>
<organism evidence="1 2">
    <name type="scientific">Natronorubrum bangense</name>
    <dbReference type="NCBI Taxonomy" id="61858"/>
    <lineage>
        <taxon>Archaea</taxon>
        <taxon>Methanobacteriati</taxon>
        <taxon>Methanobacteriota</taxon>
        <taxon>Stenosarchaea group</taxon>
        <taxon>Halobacteria</taxon>
        <taxon>Halobacteriales</taxon>
        <taxon>Natrialbaceae</taxon>
        <taxon>Natronorubrum</taxon>
    </lineage>
</organism>
<evidence type="ECO:0000313" key="1">
    <source>
        <dbReference type="EMBL" id="QCC54590.1"/>
    </source>
</evidence>
<gene>
    <name evidence="1" type="ORF">DV706_08990</name>
</gene>
<accession>A0A4D6HLB6</accession>
<dbReference type="Proteomes" id="UP000296822">
    <property type="component" value="Chromosome"/>
</dbReference>
<dbReference type="InterPro" id="IPR036388">
    <property type="entry name" value="WH-like_DNA-bd_sf"/>
</dbReference>
<dbReference type="GeneID" id="39851387"/>
<dbReference type="Pfam" id="PF10007">
    <property type="entry name" value="DUF2250"/>
    <property type="match status" value="1"/>
</dbReference>
<dbReference type="Gene3D" id="1.10.10.10">
    <property type="entry name" value="Winged helix-like DNA-binding domain superfamily/Winged helix DNA-binding domain"/>
    <property type="match status" value="1"/>
</dbReference>
<sequence length="272" mass="30682">MVVSRAEIERLRTEADTIFTRLERVTAALERARTEQGDHWDRRELDLDLETPTGETIGVTLDLDRSAAENAQKRYERASELESKLAQREAVAGKLAPVPAEPLAYLVLYHLAATDGDGSRSMAGDLDADHDRVADHCTELISSGLVAVDREQTPTTYRLTDDGRDVLDLLADRDGKETFLRWLDDPRTLARRLSRGGPDYPRMTAAELGLDLAHVRHCYRAMEAIGLVRIYEGSIIKGTERKLKPKTETHRKHTYYVTTDVTDRILRDLEDA</sequence>
<dbReference type="KEGG" id="nbg:DV706_08990"/>
<dbReference type="AlphaFoldDB" id="A0A4D6HLB6"/>
<dbReference type="InterPro" id="IPR019254">
    <property type="entry name" value="DUF2250"/>
</dbReference>
<evidence type="ECO:0000313" key="2">
    <source>
        <dbReference type="Proteomes" id="UP000296822"/>
    </source>
</evidence>
<protein>
    <submittedName>
        <fullName evidence="1">DUF2250 domain-containing protein</fullName>
    </submittedName>
</protein>
<dbReference type="EMBL" id="CP031305">
    <property type="protein sequence ID" value="QCC54590.1"/>
    <property type="molecule type" value="Genomic_DNA"/>
</dbReference>
<dbReference type="RefSeq" id="WP_006064970.1">
    <property type="nucleotide sequence ID" value="NZ_CP031305.1"/>
</dbReference>
<proteinExistence type="predicted"/>
<reference evidence="1 2" key="1">
    <citation type="journal article" date="2019" name="Nat. Commun.">
        <title>A new type of DNA phosphorothioation-based antiviral system in archaea.</title>
        <authorList>
            <person name="Xiong L."/>
            <person name="Liu S."/>
            <person name="Chen S."/>
            <person name="Xiao Y."/>
            <person name="Zhu B."/>
            <person name="Gao Y."/>
            <person name="Zhang Y."/>
            <person name="Chen B."/>
            <person name="Luo J."/>
            <person name="Deng Z."/>
            <person name="Chen X."/>
            <person name="Wang L."/>
            <person name="Chen S."/>
        </authorList>
    </citation>
    <scope>NUCLEOTIDE SEQUENCE [LARGE SCALE GENOMIC DNA]</scope>
    <source>
        <strain evidence="1 2">JCM 10635</strain>
    </source>
</reference>